<feature type="compositionally biased region" description="Basic and acidic residues" evidence="2">
    <location>
        <begin position="980"/>
        <end position="999"/>
    </location>
</feature>
<name>A0AAE7RZY5_9CAUD</name>
<dbReference type="InterPro" id="IPR027417">
    <property type="entry name" value="P-loop_NTPase"/>
</dbReference>
<dbReference type="Pfam" id="PF13604">
    <property type="entry name" value="AAA_30"/>
    <property type="match status" value="1"/>
</dbReference>
<evidence type="ECO:0000313" key="3">
    <source>
        <dbReference type="EMBL" id="QWM89135.1"/>
    </source>
</evidence>
<evidence type="ECO:0000256" key="1">
    <source>
        <dbReference type="SAM" id="Coils"/>
    </source>
</evidence>
<dbReference type="KEGG" id="vg:75692170"/>
<keyword evidence="1" id="KW-0175">Coiled coil</keyword>
<accession>A0AAE7RZY5</accession>
<dbReference type="Proteomes" id="UP000827388">
    <property type="component" value="Segment"/>
</dbReference>
<keyword evidence="4" id="KW-1185">Reference proteome</keyword>
<organism evidence="3 4">
    <name type="scientific">uncultured phage cr30_1</name>
    <dbReference type="NCBI Taxonomy" id="2986411"/>
    <lineage>
        <taxon>Viruses</taxon>
        <taxon>Duplodnaviria</taxon>
        <taxon>Heunggongvirae</taxon>
        <taxon>Uroviricota</taxon>
        <taxon>Caudoviricetes</taxon>
        <taxon>Crassvirales</taxon>
        <taxon>Suoliviridae</taxon>
        <taxon>Boorivirinae</taxon>
        <taxon>Cohcovirus</taxon>
        <taxon>Cohcovirus splanchnicus</taxon>
    </lineage>
</organism>
<sequence>METSILDKYNAGLTPSKTNATTAAIRQVNAQHSPLTKIKTGYDRELEQTPIDDYEEMYLLDKENPEETLKDKSYLKDAWTTFMNSRDQINLMSERAKLAKDINPVLDDIDYELNFLSDKQKLKNLENTIPTLDENSEEYKNAISEYFQLQRTLADRQKQYDSILSKYGEKEGDNIDARIEYLSNSRKSWEEERSKVNEEINNIYSNLRERSENYTPSSEFRIKEQRAQDKPWYSPDYFLYAGPGLTGSSMATVGGYIADALATGALWLGRHYATTGALNAVPGIGAASNLIGWGSAIAATAASVAGNIYSRHRESLAQVYGAYRSRIEDNLKEQGIDIKQYAEIGRNQLKQQNPNVDVSKISDDEIIDRVISGEINIDDATLANAKRSLKNGLERVYDNNMALSAMDVAQSALVFAPLGKAMGKIITAPIKTALNPLLKTGTKLTEAAASKYNKLIDAYTGFNARLAYNSPVKNASLQAAKALGRLGFSATGEAFEEANQDVFDYDYISGKYDGKSSSIFQSLMGLADANYRTAKILSGIDTESELANDPQFWNDVKGGFALGLYMGGPTIAYHSGLKTYKDMTANSFVRDVVADHIGKKDAMIKAMSYSEMANKKLNYQQNVLDVLENYKYNLPEGITEQDLNDEIATANNIFSLSKSKVNQNIGKTIGYNPGTTEYNTLIGLQHLATIDAQEALDNANQAQEADNNFYTTLENDQMLNHYSPEEKLTAVALTKLNIQKQALEQLKTALESKPEENQQKFGITNESNAVGRSISKEIPKILKDIDVKLNQLAEGTKFSPNFVATPNLVGKGVDSYVNTMIANHDLLIAEHKMNEIFGNTLEDGKLINFNNASDESKKQIGKKIKERIDKYINNSDESSKIVEENAKDVVETEAAKEMSREAVNQSDNQQPITNNETQVDNQVASKVEQEKVESPKTPIMDDRATPDIDTKIPVAEVEIKKDEEFPNKGLEELSKEFEETLAKVREKKEPETEDTESKPKSKPQPVVETQEDEIEFERADEKALIDFANSEAVSDEEDKKVSETYNNSNPEVTEESQVKWARKKIATESTMNRRTDMDSETRDLDESLEMEELVQDKVSHTLFFNPDATTPIYPGTKPGKELAERIKDPNFFNDSFCEFVINKDYTEKGHKPYKENDPSTYDSASIIMLIHHGTGDYAMALKTPSGARTFLAAKLSSIPKERLTEEDINLINNANDLSIADLRRFRNAVISTIESATNDEAVVPSTIVRTKGIPNVVRKDGRAVFRPIHEVKGLEVPTEITDITPEKVTFGISDGIVKDSDIIGANGEKLPGEGGSGQLFIYPPKSNTLSNQMLPLQLTLQRFDRKQAEFLANLLINYGANPNSEYGDTGIIAGELIDFMVRFGDATKVTTADKTFDWLKEKQLYIDDKSNLVIGEKTFNIGNLSTQDKKDIAEALMGFHWRVARKNFFRPVKEALPSIYDYFNHNSIDSLDIIPGVSFTKDDFISSTPVYTMGVLEKAGIIRSDLDDQLFKDSFAYAEDVQKIPRKINNPEVKEAVENKVTNLNYSGYIPVTELFDQGDDYYLTQAQRSEIYELSTRTFKNFPNVVKQVIFGADDIAPRIVFELNGNEGILEYDGKHWNASSWNEEHQAFYDVPLNPDQRKRIVNEIVPKKLQEYLVSEKFKKDRAKDVTDRNSREVAKWYLENFNVSDINEYWINEEKTHSSFVEFLLNHPDIKLSNSTNTEPSSKEESYVKKIINDGEIDPLSLGIDEDFDIPTRKVTGNISEVVTPEEIQWFRNKLGLPEDSLHIVEDAIALGGNEYAMGLVRKDSTILWKGAERGTLYHEAFHRVSLLTISPKERKKIYEFYRNRTGFVGSDKQVEEALAEDFRQYMLNKVDPELNLLKRAWKAIKNFISKWVWRTDTSIDNIFNRIASGYYNRSKQNSAAVNEFLAAYKGAGAPFKVRGHKFKNINNTQFKETVNSLVGALFTLNNVRLRDDLQNLNYGVLKAALKPEITAKLVEKETITKEQGEVRNEIYNTFDTVFKPEIINKLNEYQIRAVDKQENIDAEIDEKAVGNDVGDQMANYIQEQLAVSVKDNALASIKIFIATMPRTEFVMKQKTNPDGTVTKVQGVAAIKSPVTGLPLMVDFDKSWNTIINEIHSENTFKGMMDKSAKLAKVTPLFKTLYNELYKITNEYVQKKGIQEDEVQKIARENLQTQFRNTFRKARHKLVGILSEKVEDENGNEQTNLYVKDENANKVSKNILEGWNYNLITNSGVLDTSDNLFKAKVSESEEFVAREINNEFNKIIKIVEKYKTTPNKKLVNGQTYKEYVPEKLITIKNKIVDLLNKVGVGIDLESLNSFLTKEYYNSDPTEALVSMLSDRSNKSIYFFFNSKVKDLAKIQESGVVPGQYNRSITKYYADSKFLGRLAETYAMLHPSSDELSVLSTDGKLLYPISEHNYLSDMVQRLDNDPATVEALTKVLYNTGNNTNPNYFKGSVLLTNLYNNADAKGKIGFETLVYFKEQGSADKGRKYTEISPLEDYIAKMTFTRAGRIILPTMGDSQTYNTLYGTAINNFKNPFDVSNGEIKFDAQILKRFINYFETELDTIEFNYKNENNLTEEQKVKNYDTGNRNGYRFRYFNGFFKLKERPTLNGIEFEKDFSNFNEALDLAEDLGGNEYGTSIISQIRNNWNKFSNAEKANLMNNYLWDAFKDELNYAQELGIIKWDGNKIASVTSLALPQKALEEASSHYKKSATVSNYSENLGAAEMIGNYFANTISSVIEFEKLFIKDPAYYKNPVDKIKRLREVLSTGVTPRIDYEEGNPMADLTEVNVGTLSDNVIVSRQADQIAEYAKRSAAIRLLQEMHDMTLDEAIRTYDSSEALPNDVEDAANLIVRDKFDGYLNPKGKVNQTDATVLISPEFYKELVRRVDGWTPQVAKAFDLLNDPNADLEADMDTYAEALAVTLKPLKFMYFGDHYDVGAKRDIPVFDKMAMFPVHRIFSTGDMGKVLEVMQSRNIHMLAFDSAVKVGQRAKEVKSRIYKDKTNKEIDMDSLMSMPTHKQSLTNFRRQLITDPHHAERQMFVSQAQKAAMGNIRSAWKYTTPDGKVYNGDELINNFNGAHNAITEAGRREIERDFGITPDKPQVSVQRFAEIMQRKALSSNMNDNVINGLDVENGETVAPISGLSDNSWIESGLISMLNKSIVDTNLPGGMFIQMSSILYNRIAVTSDAQNERKLRFANTDGTMDCVISINLLKHIIPDYDKKTFSEAKKWLIDHDIVGPNSKALAMGYRIPAQGQASTAALKVVDLYPEQIGDTITLPDEFTSLTGSDFDIDKLFVARYNYDKNGNRIKFETKEDYTNRLREAGLDDETIVRKVYERYNGKTDFEANSKEANENMLLDMYISVISNPLNFAEARQPLDTVTDYLKDTILKEVDTITGQGKRTSKSQLYYATPTFQSRTKAELNGGKFGIGPFALANAHQVLTQLVKLRFKPNKILRDYGISNLYGIQSNDRNKINILDWLSALINAHVDVAKDPYIIRLNVRKLTFNMTNFLIRSGKGESTFYFLPQQILKDFAIEYDKYSGFYNVDTQNKNPESLAYRTIWNTYFEKAKSLSKGKYDQFLDFLNDKGVGAKQRAKMFDVNYLKKQLKKEETFDWYYNQLLIMKTYQELNPFSRSLSELTTLSQIDTKRFGNNFGLQSAFLDKWKQFMVEQQVFEDPIKVFSNTFLGKKMQDALIFPRIAFQNTMIRLTPEFENLRTLIEFYTKGYAISDDTYINNITRSMEATYKAGFFNKYLAENGIKLSSLLGGPNSISKRLDRIKSDVRSGKYPDLLSSDGSFENVLINNIFSRPKEDTTELNGPDFIAYKPNKSGDNNLENEIIRAWEELWDSDYQEIRDFAKDLALYAFYTSGDAFGKNNIFRYVPNSIREEIGYFDYIRDLERNPDDAVKDIKVFQVIKDLWWNDHVVPTIDYYVLDSSRETIEEEGRPVYRALPHEDSGFTVVNKRGAEVQIPGIIYDKKSQSIISFNQNGQPIFPPFKKVKLDRNNDPRTTFLYEYIGINEDDAPVYRLINKKGMSYRGNILIENGRNRSVLKYNNVVPNGYEIMPEEPITWVTDLTPVKASLQAKAFNQAGEFNTDMLANIQQTVKTQQVTEPLSYQEWVKDYQTQKGETDAEAAYQQYLDNFEYSKSQASQQPSKQSSIPANLAETWSQKEGWSTEYFNSKVLPKINEAWQIEYELAPDQSVPAKFKGNMTFDYGEHGRPGLKSKSTIEAVRNGERTATTRYESQGHLDYWKQAQVGDVIEWKRGDESVKVLVTKPLTKLRTSDATQQDLFASEQSATPAFVTSDTNVEQPAITDTTKEFLDYANQFGFTDEAALLAKDLPKASEEAKKVEEEYVFTFNDGFKINLPFSLNDQQKSALYELEKFIEDYGTEITLSGYAGTGKSTIIGIFSKWLDHRIGRGNIVYTAPTHRANVITKQNNPNANVYTLSALFGFTPDTDIAMEQGSLDLRELEFRSKNQVKYEPGQLIIIDEASMVQDGLYEYIQKIVAKDGVSVIYVGDSAQLRPVKSDHISKVFTSDGVPQITLTKVERTGDNPILKEATRLRQGEGLSYQTDINDKGQGVLYTSDDAVIDENLKQIVSSEEFNADPLHFRVLTATNAAVSAYNSKIRSLRYGKFAKPFVKGDIIMGYSNKLRKPDGSYKLVNSGDYVIQNITDTTVKFKTDKGDIEFKAFKLSIRPTGSTIMDDFQITVIDKNEPDSKLFEIVEYKDRLWRMAKEAKQDKQISKYRDLVQMAFNIDNELNITKNLEDNQGRLKIRKAIDYGYAQTVWKSQGSTYSKVLILSNEIDTFGYGRDVMQLRNELRYVAVSRAKNFVIINSEAENKKKVSMRNEIAEEDLLDDIEFEPATEEQAIKASLQDSIDELTANGKQRRKECE</sequence>
<dbReference type="SUPFAM" id="SSF52540">
    <property type="entry name" value="P-loop containing nucleoside triphosphate hydrolases"/>
    <property type="match status" value="1"/>
</dbReference>
<gene>
    <name evidence="3" type="primary">gp_05835</name>
</gene>
<feature type="region of interest" description="Disordered" evidence="2">
    <location>
        <begin position="1031"/>
        <end position="1059"/>
    </location>
</feature>
<feature type="region of interest" description="Disordered" evidence="2">
    <location>
        <begin position="927"/>
        <end position="946"/>
    </location>
</feature>
<dbReference type="CDD" id="cd18809">
    <property type="entry name" value="SF1_C_RecD"/>
    <property type="match status" value="1"/>
</dbReference>
<feature type="compositionally biased region" description="Polar residues" evidence="2">
    <location>
        <begin position="902"/>
        <end position="917"/>
    </location>
</feature>
<feature type="region of interest" description="Disordered" evidence="2">
    <location>
        <begin position="980"/>
        <end position="1015"/>
    </location>
</feature>
<evidence type="ECO:0000313" key="4">
    <source>
        <dbReference type="Proteomes" id="UP000827388"/>
    </source>
</evidence>
<protein>
    <submittedName>
        <fullName evidence="3">DNA helicase</fullName>
    </submittedName>
</protein>
<evidence type="ECO:0000256" key="2">
    <source>
        <dbReference type="SAM" id="MobiDB-lite"/>
    </source>
</evidence>
<dbReference type="Gene3D" id="3.40.50.300">
    <property type="entry name" value="P-loop containing nucleotide triphosphate hydrolases"/>
    <property type="match status" value="3"/>
</dbReference>
<keyword evidence="3" id="KW-0547">Nucleotide-binding</keyword>
<dbReference type="GO" id="GO:0004386">
    <property type="term" value="F:helicase activity"/>
    <property type="evidence" value="ECO:0007669"/>
    <property type="project" value="UniProtKB-KW"/>
</dbReference>
<feature type="coiled-coil region" evidence="1">
    <location>
        <begin position="179"/>
        <end position="206"/>
    </location>
</feature>
<keyword evidence="3" id="KW-0067">ATP-binding</keyword>
<dbReference type="RefSeq" id="YP_010358707.1">
    <property type="nucleotide sequence ID" value="NC_062765.1"/>
</dbReference>
<dbReference type="GeneID" id="75692170"/>
<dbReference type="EMBL" id="MZ130475">
    <property type="protein sequence ID" value="QWM89135.1"/>
    <property type="molecule type" value="Genomic_DNA"/>
</dbReference>
<keyword evidence="3" id="KW-0347">Helicase</keyword>
<reference evidence="3 4" key="1">
    <citation type="submission" date="2021-04" db="EMBL/GenBank/DDBJ databases">
        <authorList>
            <person name="Shkoporov A.N."/>
            <person name="Stockdale S.R."/>
            <person name="Guerin E."/>
            <person name="Ross R.P."/>
            <person name="Hill C."/>
        </authorList>
    </citation>
    <scope>NUCLEOTIDE SEQUENCE [LARGE SCALE GENOMIC DNA]</scope>
    <source>
        <strain evidence="4">cr30_1</strain>
    </source>
</reference>
<keyword evidence="3" id="KW-0378">Hydrolase</keyword>
<feature type="region of interest" description="Disordered" evidence="2">
    <location>
        <begin position="896"/>
        <end position="917"/>
    </location>
</feature>
<proteinExistence type="predicted"/>